<reference evidence="3 4" key="1">
    <citation type="journal article" date="2011" name="Front. Microbiol.">
        <title>Genomic signatures of strain selection and enhancement in Bacillus atrophaeus var. globigii, a historical biowarfare simulant.</title>
        <authorList>
            <person name="Gibbons H.S."/>
            <person name="Broomall S.M."/>
            <person name="McNew L.A."/>
            <person name="Daligault H."/>
            <person name="Chapman C."/>
            <person name="Bruce D."/>
            <person name="Karavis M."/>
            <person name="Krepps M."/>
            <person name="McGregor P.A."/>
            <person name="Hong C."/>
            <person name="Park K.H."/>
            <person name="Akmal A."/>
            <person name="Feldman A."/>
            <person name="Lin J.S."/>
            <person name="Chang W.E."/>
            <person name="Higgs B.W."/>
            <person name="Demirev P."/>
            <person name="Lindquist J."/>
            <person name="Liem A."/>
            <person name="Fochler E."/>
            <person name="Read T.D."/>
            <person name="Tapia R."/>
            <person name="Johnson S."/>
            <person name="Bishop-Lilly K.A."/>
            <person name="Detter C."/>
            <person name="Han C."/>
            <person name="Sozhamannan S."/>
            <person name="Rosenzweig C.N."/>
            <person name="Skowronski E.W."/>
        </authorList>
    </citation>
    <scope>NUCLEOTIDE SEQUENCE [LARGE SCALE GENOMIC DNA]</scope>
    <source>
        <strain evidence="3 4">GYP-17</strain>
    </source>
</reference>
<dbReference type="EMBL" id="PIPM01000001">
    <property type="protein sequence ID" value="RUO36674.1"/>
    <property type="molecule type" value="Genomic_DNA"/>
</dbReference>
<evidence type="ECO:0000313" key="3">
    <source>
        <dbReference type="EMBL" id="RUO36674.1"/>
    </source>
</evidence>
<dbReference type="OrthoDB" id="9798690at2"/>
<dbReference type="Proteomes" id="UP000288405">
    <property type="component" value="Unassembled WGS sequence"/>
</dbReference>
<feature type="domain" description="Urease accessory protein UreH-like transmembrane" evidence="2">
    <location>
        <begin position="1"/>
        <end position="195"/>
    </location>
</feature>
<feature type="transmembrane region" description="Helical" evidence="1">
    <location>
        <begin position="148"/>
        <end position="169"/>
    </location>
</feature>
<evidence type="ECO:0000313" key="4">
    <source>
        <dbReference type="Proteomes" id="UP000288405"/>
    </source>
</evidence>
<accession>A0A432WSE6</accession>
<feature type="transmembrane region" description="Helical" evidence="1">
    <location>
        <begin position="37"/>
        <end position="58"/>
    </location>
</feature>
<feature type="transmembrane region" description="Helical" evidence="1">
    <location>
        <begin position="181"/>
        <end position="202"/>
    </location>
</feature>
<comment type="caution">
    <text evidence="3">The sequence shown here is derived from an EMBL/GenBank/DDBJ whole genome shotgun (WGS) entry which is preliminary data.</text>
</comment>
<evidence type="ECO:0000256" key="1">
    <source>
        <dbReference type="SAM" id="Phobius"/>
    </source>
</evidence>
<proteinExistence type="predicted"/>
<sequence length="209" mass="22557">MGLVGSGHCLAMCGGLAAAMGLKQTPFRLFLYNVGRIVSYVIAGAIVGAALFSAASLYPSLLIGLRILAGTFMLLIGIYIIGWRQVLVWVERGGAILWRGLQPLARRLPPQRAAHHVFLAGMLWGWLPCGLVYSALAWSAMAAHPMQGAAFMLAFGAGTLPSMFLTGILSHRLQVFLRSYGFRWIAGLFMIGYGILTLGIAVKQLHHFA</sequence>
<dbReference type="PANTHER" id="PTHR42208">
    <property type="entry name" value="HEAVY METAL TRANSPORTER-RELATED"/>
    <property type="match status" value="1"/>
</dbReference>
<protein>
    <submittedName>
        <fullName evidence="3">Sulfite exporter TauE/SafE family protein</fullName>
    </submittedName>
</protein>
<dbReference type="Pfam" id="PF13386">
    <property type="entry name" value="DsbD_2"/>
    <property type="match status" value="1"/>
</dbReference>
<dbReference type="InterPro" id="IPR039447">
    <property type="entry name" value="UreH-like_TM_dom"/>
</dbReference>
<feature type="transmembrane region" description="Helical" evidence="1">
    <location>
        <begin position="65"/>
        <end position="83"/>
    </location>
</feature>
<dbReference type="PANTHER" id="PTHR42208:SF1">
    <property type="entry name" value="HEAVY METAL TRANSPORTER"/>
    <property type="match status" value="1"/>
</dbReference>
<keyword evidence="4" id="KW-1185">Reference proteome</keyword>
<feature type="transmembrane region" description="Helical" evidence="1">
    <location>
        <begin position="113"/>
        <end position="136"/>
    </location>
</feature>
<keyword evidence="1" id="KW-1133">Transmembrane helix</keyword>
<keyword evidence="1" id="KW-0812">Transmembrane</keyword>
<gene>
    <name evidence="3" type="ORF">CWE11_01465</name>
</gene>
<evidence type="ECO:0000259" key="2">
    <source>
        <dbReference type="Pfam" id="PF13386"/>
    </source>
</evidence>
<dbReference type="AlphaFoldDB" id="A0A432WSE6"/>
<keyword evidence="1" id="KW-0472">Membrane</keyword>
<organism evidence="3 4">
    <name type="scientific">Aliidiomarina sanyensis</name>
    <dbReference type="NCBI Taxonomy" id="1249555"/>
    <lineage>
        <taxon>Bacteria</taxon>
        <taxon>Pseudomonadati</taxon>
        <taxon>Pseudomonadota</taxon>
        <taxon>Gammaproteobacteria</taxon>
        <taxon>Alteromonadales</taxon>
        <taxon>Idiomarinaceae</taxon>
        <taxon>Aliidiomarina</taxon>
    </lineage>
</organism>
<name>A0A432WSE6_9GAMM</name>